<dbReference type="Proteomes" id="UP001296993">
    <property type="component" value="Unassembled WGS sequence"/>
</dbReference>
<dbReference type="PANTHER" id="PTHR40128:SF1">
    <property type="entry name" value="PHYTANOYL-COA HYDROXYLASE"/>
    <property type="match status" value="1"/>
</dbReference>
<dbReference type="Pfam" id="PF05721">
    <property type="entry name" value="PhyH"/>
    <property type="match status" value="1"/>
</dbReference>
<dbReference type="RefSeq" id="WP_209995989.1">
    <property type="nucleotide sequence ID" value="NZ_BAAAJY010000012.1"/>
</dbReference>
<dbReference type="EMBL" id="JAGIOF010000001">
    <property type="protein sequence ID" value="MBP2385208.1"/>
    <property type="molecule type" value="Genomic_DNA"/>
</dbReference>
<dbReference type="Gene3D" id="2.60.120.620">
    <property type="entry name" value="q2cbj1_9rhob like domain"/>
    <property type="match status" value="1"/>
</dbReference>
<evidence type="ECO:0008006" key="3">
    <source>
        <dbReference type="Google" id="ProtNLM"/>
    </source>
</evidence>
<reference evidence="1 2" key="1">
    <citation type="submission" date="2021-03" db="EMBL/GenBank/DDBJ databases">
        <title>Sequencing the genomes of 1000 actinobacteria strains.</title>
        <authorList>
            <person name="Klenk H.-P."/>
        </authorList>
    </citation>
    <scope>NUCLEOTIDE SEQUENCE [LARGE SCALE GENOMIC DNA]</scope>
    <source>
        <strain evidence="1 2">DSM 15797</strain>
    </source>
</reference>
<evidence type="ECO:0000313" key="2">
    <source>
        <dbReference type="Proteomes" id="UP001296993"/>
    </source>
</evidence>
<organism evidence="1 2">
    <name type="scientific">Paeniglutamicibacter kerguelensis</name>
    <dbReference type="NCBI Taxonomy" id="254788"/>
    <lineage>
        <taxon>Bacteria</taxon>
        <taxon>Bacillati</taxon>
        <taxon>Actinomycetota</taxon>
        <taxon>Actinomycetes</taxon>
        <taxon>Micrococcales</taxon>
        <taxon>Micrococcaceae</taxon>
        <taxon>Paeniglutamicibacter</taxon>
    </lineage>
</organism>
<dbReference type="PANTHER" id="PTHR40128">
    <property type="entry name" value="EXPRESSED PROTEIN"/>
    <property type="match status" value="1"/>
</dbReference>
<gene>
    <name evidence="1" type="ORF">JOF47_000719</name>
</gene>
<proteinExistence type="predicted"/>
<sequence>MLTSNGYVLDESETRMGTLEPVPASERFDRDALWTRLRRDGYLYLKGQLDPTQLLEFRRYYFESLDGANVYAAGTDPLLGLAAAGNVDRAAMRRSLFDVIVPGPEYAALCTMPAIADWFAWLLADRVHLHRRKIIRHTKPGETGIGTATQAHYDLVYLREGSDRVLSMWIPVGDCPRERGGLAYLEGSHHWVIAGERAGTLKLPAASITADLPGLANQHDARWLLADYEAGDVVVHSAHIVHAALDNADAGGTMRLSTDIRYQRAGEPIDWRWQEHWNHDDGL</sequence>
<accession>A0ABS4XAC7</accession>
<keyword evidence="2" id="KW-1185">Reference proteome</keyword>
<comment type="caution">
    <text evidence="1">The sequence shown here is derived from an EMBL/GenBank/DDBJ whole genome shotgun (WGS) entry which is preliminary data.</text>
</comment>
<dbReference type="InterPro" id="IPR008775">
    <property type="entry name" value="Phytyl_CoA_dOase-like"/>
</dbReference>
<dbReference type="SUPFAM" id="SSF51197">
    <property type="entry name" value="Clavaminate synthase-like"/>
    <property type="match status" value="1"/>
</dbReference>
<protein>
    <recommendedName>
        <fullName evidence="3">Phytanoyl-CoA dioxygenase family protein</fullName>
    </recommendedName>
</protein>
<name>A0ABS4XAC7_9MICC</name>
<evidence type="ECO:0000313" key="1">
    <source>
        <dbReference type="EMBL" id="MBP2385208.1"/>
    </source>
</evidence>